<name>A0A1C4UZT2_9ACTN</name>
<dbReference type="InterPro" id="IPR013096">
    <property type="entry name" value="Cupin_2"/>
</dbReference>
<dbReference type="SUPFAM" id="SSF51182">
    <property type="entry name" value="RmlC-like cupins"/>
    <property type="match status" value="1"/>
</dbReference>
<gene>
    <name evidence="3" type="ORF">GA0070607_1379</name>
</gene>
<evidence type="ECO:0000313" key="4">
    <source>
        <dbReference type="Proteomes" id="UP000198243"/>
    </source>
</evidence>
<dbReference type="Proteomes" id="UP000198243">
    <property type="component" value="Chromosome I"/>
</dbReference>
<evidence type="ECO:0000313" key="3">
    <source>
        <dbReference type="EMBL" id="SCE77258.1"/>
    </source>
</evidence>
<feature type="region of interest" description="Disordered" evidence="1">
    <location>
        <begin position="1"/>
        <end position="21"/>
    </location>
</feature>
<reference evidence="4" key="1">
    <citation type="submission" date="2016-06" db="EMBL/GenBank/DDBJ databases">
        <authorList>
            <person name="Varghese N."/>
            <person name="Submissions Spin"/>
        </authorList>
    </citation>
    <scope>NUCLEOTIDE SEQUENCE [LARGE SCALE GENOMIC DNA]</scope>
    <source>
        <strain evidence="4">DSM 44875</strain>
    </source>
</reference>
<evidence type="ECO:0000259" key="2">
    <source>
        <dbReference type="Pfam" id="PF07883"/>
    </source>
</evidence>
<dbReference type="InterPro" id="IPR014710">
    <property type="entry name" value="RmlC-like_jellyroll"/>
</dbReference>
<protein>
    <submittedName>
        <fullName evidence="3">Cupin domain protein</fullName>
    </submittedName>
</protein>
<organism evidence="3 4">
    <name type="scientific">Micromonospora coriariae</name>
    <dbReference type="NCBI Taxonomy" id="285665"/>
    <lineage>
        <taxon>Bacteria</taxon>
        <taxon>Bacillati</taxon>
        <taxon>Actinomycetota</taxon>
        <taxon>Actinomycetes</taxon>
        <taxon>Micromonosporales</taxon>
        <taxon>Micromonosporaceae</taxon>
        <taxon>Micromonospora</taxon>
    </lineage>
</organism>
<dbReference type="InterPro" id="IPR011051">
    <property type="entry name" value="RmlC_Cupin_sf"/>
</dbReference>
<sequence length="134" mass="15023">MQLRRLPVTTPPIPPGGGRVQSPAGELAQLVNGDSYQFLAYLEFRPDATKPRGNHYHAHKTETLYLISGRVRAVYHDLDSGERARMTLEPGDLVTVQPRCAHVYYALEHSQAVELANRPYDPADTHPYEVTETV</sequence>
<proteinExistence type="predicted"/>
<dbReference type="Gene3D" id="2.60.120.10">
    <property type="entry name" value="Jelly Rolls"/>
    <property type="match status" value="1"/>
</dbReference>
<feature type="domain" description="Cupin type-2" evidence="2">
    <location>
        <begin position="43"/>
        <end position="110"/>
    </location>
</feature>
<dbReference type="Pfam" id="PF07883">
    <property type="entry name" value="Cupin_2"/>
    <property type="match status" value="1"/>
</dbReference>
<evidence type="ECO:0000256" key="1">
    <source>
        <dbReference type="SAM" id="MobiDB-lite"/>
    </source>
</evidence>
<dbReference type="EMBL" id="LT607412">
    <property type="protein sequence ID" value="SCE77258.1"/>
    <property type="molecule type" value="Genomic_DNA"/>
</dbReference>
<dbReference type="AlphaFoldDB" id="A0A1C4UZT2"/>
<keyword evidence="4" id="KW-1185">Reference proteome</keyword>
<accession>A0A1C4UZT2</accession>